<feature type="region of interest" description="Disordered" evidence="1">
    <location>
        <begin position="1"/>
        <end position="240"/>
    </location>
</feature>
<dbReference type="Proteomes" id="UP000483004">
    <property type="component" value="Unassembled WGS sequence"/>
</dbReference>
<feature type="compositionally biased region" description="Basic and acidic residues" evidence="1">
    <location>
        <begin position="202"/>
        <end position="227"/>
    </location>
</feature>
<feature type="compositionally biased region" description="Gly residues" evidence="1">
    <location>
        <begin position="41"/>
        <end position="76"/>
    </location>
</feature>
<evidence type="ECO:0008006" key="5">
    <source>
        <dbReference type="Google" id="ProtNLM"/>
    </source>
</evidence>
<evidence type="ECO:0000256" key="1">
    <source>
        <dbReference type="SAM" id="MobiDB-lite"/>
    </source>
</evidence>
<keyword evidence="2" id="KW-0472">Membrane</keyword>
<evidence type="ECO:0000313" key="4">
    <source>
        <dbReference type="Proteomes" id="UP000483004"/>
    </source>
</evidence>
<feature type="region of interest" description="Disordered" evidence="1">
    <location>
        <begin position="320"/>
        <end position="346"/>
    </location>
</feature>
<feature type="compositionally biased region" description="Polar residues" evidence="1">
    <location>
        <begin position="125"/>
        <end position="139"/>
    </location>
</feature>
<sequence>MSGSHRSGENRTGDGEYGPYPGQDGRRASGTGGHQASAGGYESGSGGYPTAPGSGGVPSSEGGGQASGGYSTGGYPTGSYSTGQYSTGGYPTGGYSTGGYPVQDGGQSGESGRYSTGGYPAQGAGSPSESGRYSTASGAYSSESGRYPSGGSPSGGSPSGGSPSGGYPSESGSYPIGDYRTGGSYETGTGSGNYPADSGGYSRRDRYESDSGDYRFGSGDHRSEGAGRRSGSGGYASGSGGYASESGGYGSGSGGYPSGSGGHRTGSGGYRAGSGSHRVARERRGGRRGAIFLAAGGAVAACALAVFVILHGVGGGSEHGTGQAVGSGAADSSPTASGERTEVPDSCSVVGGDLINRLAPGAEQNPADNYQNNEQQNGCVWGAYAGDNKRQLTVELRAIAGTASQTPTAVAQSTIASERGADESGKSLLAGQELTEKSALQGVGDEGYLVYSVDKGQGSGEAITNVRLANVLVTIHYSGSDGGDPLSSKDAGDGATEAAKTVLQALDKA</sequence>
<feature type="compositionally biased region" description="Low complexity" evidence="1">
    <location>
        <begin position="165"/>
        <end position="188"/>
    </location>
</feature>
<evidence type="ECO:0000313" key="3">
    <source>
        <dbReference type="EMBL" id="KAB2375719.1"/>
    </source>
</evidence>
<accession>A0A6L3VQT7</accession>
<keyword evidence="4" id="KW-1185">Reference proteome</keyword>
<feature type="compositionally biased region" description="Basic and acidic residues" evidence="1">
    <location>
        <begin position="1"/>
        <end position="14"/>
    </location>
</feature>
<feature type="compositionally biased region" description="Low complexity" evidence="1">
    <location>
        <begin position="140"/>
        <end position="151"/>
    </location>
</feature>
<name>A0A6L3VQT7_9ACTN</name>
<feature type="region of interest" description="Disordered" evidence="1">
    <location>
        <begin position="405"/>
        <end position="427"/>
    </location>
</feature>
<feature type="compositionally biased region" description="Gly residues" evidence="1">
    <location>
        <begin position="253"/>
        <end position="272"/>
    </location>
</feature>
<feature type="transmembrane region" description="Helical" evidence="2">
    <location>
        <begin position="290"/>
        <end position="310"/>
    </location>
</feature>
<reference evidence="3 4" key="1">
    <citation type="submission" date="2019-09" db="EMBL/GenBank/DDBJ databases">
        <title>Actinomadura physcomitrii sp. nov., a novel actinomycete isolated from moss [Physcomitrium sphaericum (Ludw) Fuernr].</title>
        <authorList>
            <person name="Liu C."/>
            <person name="Zhuang X."/>
        </authorList>
    </citation>
    <scope>NUCLEOTIDE SEQUENCE [LARGE SCALE GENOMIC DNA]</scope>
    <source>
        <strain evidence="3 4">CYP1-1B</strain>
    </source>
</reference>
<keyword evidence="2" id="KW-0812">Transmembrane</keyword>
<dbReference type="RefSeq" id="WP_151542710.1">
    <property type="nucleotide sequence ID" value="NZ_WBMR01000083.1"/>
</dbReference>
<dbReference type="OrthoDB" id="3479165at2"/>
<proteinExistence type="predicted"/>
<comment type="caution">
    <text evidence="3">The sequence shown here is derived from an EMBL/GenBank/DDBJ whole genome shotgun (WGS) entry which is preliminary data.</text>
</comment>
<feature type="compositionally biased region" description="Polar residues" evidence="1">
    <location>
        <begin position="405"/>
        <end position="416"/>
    </location>
</feature>
<protein>
    <recommendedName>
        <fullName evidence="5">DUF3558 domain-containing protein</fullName>
    </recommendedName>
</protein>
<organism evidence="3 4">
    <name type="scientific">Actinomadura montaniterrae</name>
    <dbReference type="NCBI Taxonomy" id="1803903"/>
    <lineage>
        <taxon>Bacteria</taxon>
        <taxon>Bacillati</taxon>
        <taxon>Actinomycetota</taxon>
        <taxon>Actinomycetes</taxon>
        <taxon>Streptosporangiales</taxon>
        <taxon>Thermomonosporaceae</taxon>
        <taxon>Actinomadura</taxon>
    </lineage>
</organism>
<keyword evidence="2" id="KW-1133">Transmembrane helix</keyword>
<feature type="compositionally biased region" description="Gly residues" evidence="1">
    <location>
        <begin position="228"/>
        <end position="240"/>
    </location>
</feature>
<feature type="compositionally biased region" description="Low complexity" evidence="1">
    <location>
        <begin position="77"/>
        <end position="89"/>
    </location>
</feature>
<gene>
    <name evidence="3" type="ORF">F9B16_25785</name>
</gene>
<dbReference type="EMBL" id="WBMR01000083">
    <property type="protein sequence ID" value="KAB2375719.1"/>
    <property type="molecule type" value="Genomic_DNA"/>
</dbReference>
<dbReference type="AlphaFoldDB" id="A0A6L3VQT7"/>
<feature type="region of interest" description="Disordered" evidence="1">
    <location>
        <begin position="253"/>
        <end position="281"/>
    </location>
</feature>
<evidence type="ECO:0000256" key="2">
    <source>
        <dbReference type="SAM" id="Phobius"/>
    </source>
</evidence>
<feature type="compositionally biased region" description="Gly residues" evidence="1">
    <location>
        <begin position="152"/>
        <end position="164"/>
    </location>
</feature>